<protein>
    <submittedName>
        <fullName evidence="1">Uncharacterized protein</fullName>
    </submittedName>
</protein>
<accession>A0A7K3MCU2</accession>
<comment type="caution">
    <text evidence="1">The sequence shown here is derived from an EMBL/GenBank/DDBJ whole genome shotgun (WGS) entry which is preliminary data.</text>
</comment>
<reference evidence="1 2" key="1">
    <citation type="submission" date="2019-11" db="EMBL/GenBank/DDBJ databases">
        <authorList>
            <person name="Li X.-J."/>
            <person name="Feng X.-M."/>
        </authorList>
    </citation>
    <scope>NUCLEOTIDE SEQUENCE [LARGE SCALE GENOMIC DNA]</scope>
    <source>
        <strain evidence="1 2">XMNu-373</strain>
    </source>
</reference>
<evidence type="ECO:0000313" key="1">
    <source>
        <dbReference type="EMBL" id="NDL61145.1"/>
    </source>
</evidence>
<proteinExistence type="predicted"/>
<dbReference type="AlphaFoldDB" id="A0A7K3MCU2"/>
<dbReference type="RefSeq" id="WP_162453861.1">
    <property type="nucleotide sequence ID" value="NZ_WLZY01000021.1"/>
</dbReference>
<name>A0A7K3MCU2_9ACTN</name>
<dbReference type="EMBL" id="WLZY01000021">
    <property type="protein sequence ID" value="NDL61145.1"/>
    <property type="molecule type" value="Genomic_DNA"/>
</dbReference>
<dbReference type="Proteomes" id="UP000460435">
    <property type="component" value="Unassembled WGS sequence"/>
</dbReference>
<gene>
    <name evidence="1" type="ORF">F7O44_29165</name>
</gene>
<evidence type="ECO:0000313" key="2">
    <source>
        <dbReference type="Proteomes" id="UP000460435"/>
    </source>
</evidence>
<sequence>MADLQCVRQCAQEIISAHVIEQDTSLRDRLITEYASAHERLLDVIYAFVQSHVVETVVPQAEIAEDRFAYMLDASATLLQLMGESIGVSPSALAPVFLEAHLESVRDLTGQGARAVTLAAQTCLAVHISVRRGQEPLGIQRHLDLDDMCAVVQELDQMVQLLLRVVVARVGQLAVIEHLLDHHIERILQVQAVASGVSVSAHVRRYWEALADRDVRFSG</sequence>
<organism evidence="1 2">
    <name type="scientific">Phytoactinopolyspora mesophila</name>
    <dbReference type="NCBI Taxonomy" id="2650750"/>
    <lineage>
        <taxon>Bacteria</taxon>
        <taxon>Bacillati</taxon>
        <taxon>Actinomycetota</taxon>
        <taxon>Actinomycetes</taxon>
        <taxon>Jiangellales</taxon>
        <taxon>Jiangellaceae</taxon>
        <taxon>Phytoactinopolyspora</taxon>
    </lineage>
</organism>
<keyword evidence="2" id="KW-1185">Reference proteome</keyword>